<evidence type="ECO:0000313" key="1">
    <source>
        <dbReference type="EMBL" id="JAD46025.1"/>
    </source>
</evidence>
<protein>
    <submittedName>
        <fullName evidence="1">Uncharacterized protein</fullName>
    </submittedName>
</protein>
<name>A0A0A9AAK1_ARUDO</name>
<sequence length="48" mass="5300">MISFENVNSDIYKIMNSFSITSPQYAHCNTHGIHGTVTHAGDVHHSLS</sequence>
<reference evidence="1" key="1">
    <citation type="submission" date="2014-09" db="EMBL/GenBank/DDBJ databases">
        <authorList>
            <person name="Magalhaes I.L.F."/>
            <person name="Oliveira U."/>
            <person name="Santos F.R."/>
            <person name="Vidigal T.H.D.A."/>
            <person name="Brescovit A.D."/>
            <person name="Santos A.J."/>
        </authorList>
    </citation>
    <scope>NUCLEOTIDE SEQUENCE</scope>
    <source>
        <tissue evidence="1">Shoot tissue taken approximately 20 cm above the soil surface</tissue>
    </source>
</reference>
<organism evidence="1">
    <name type="scientific">Arundo donax</name>
    <name type="common">Giant reed</name>
    <name type="synonym">Donax arundinaceus</name>
    <dbReference type="NCBI Taxonomy" id="35708"/>
    <lineage>
        <taxon>Eukaryota</taxon>
        <taxon>Viridiplantae</taxon>
        <taxon>Streptophyta</taxon>
        <taxon>Embryophyta</taxon>
        <taxon>Tracheophyta</taxon>
        <taxon>Spermatophyta</taxon>
        <taxon>Magnoliopsida</taxon>
        <taxon>Liliopsida</taxon>
        <taxon>Poales</taxon>
        <taxon>Poaceae</taxon>
        <taxon>PACMAD clade</taxon>
        <taxon>Arundinoideae</taxon>
        <taxon>Arundineae</taxon>
        <taxon>Arundo</taxon>
    </lineage>
</organism>
<dbReference type="AlphaFoldDB" id="A0A0A9AAK1"/>
<dbReference type="EMBL" id="GBRH01251870">
    <property type="protein sequence ID" value="JAD46025.1"/>
    <property type="molecule type" value="Transcribed_RNA"/>
</dbReference>
<reference evidence="1" key="2">
    <citation type="journal article" date="2015" name="Data Brief">
        <title>Shoot transcriptome of the giant reed, Arundo donax.</title>
        <authorList>
            <person name="Barrero R.A."/>
            <person name="Guerrero F.D."/>
            <person name="Moolhuijzen P."/>
            <person name="Goolsby J.A."/>
            <person name="Tidwell J."/>
            <person name="Bellgard S.E."/>
            <person name="Bellgard M.I."/>
        </authorList>
    </citation>
    <scope>NUCLEOTIDE SEQUENCE</scope>
    <source>
        <tissue evidence="1">Shoot tissue taken approximately 20 cm above the soil surface</tissue>
    </source>
</reference>
<proteinExistence type="predicted"/>
<accession>A0A0A9AAK1</accession>